<organism evidence="9 10">
    <name type="scientific">Thermoclostridium caenicola</name>
    <dbReference type="NCBI Taxonomy" id="659425"/>
    <lineage>
        <taxon>Bacteria</taxon>
        <taxon>Bacillati</taxon>
        <taxon>Bacillota</taxon>
        <taxon>Clostridia</taxon>
        <taxon>Eubacteriales</taxon>
        <taxon>Oscillospiraceae</taxon>
        <taxon>Thermoclostridium</taxon>
    </lineage>
</organism>
<dbReference type="InterPro" id="IPR011009">
    <property type="entry name" value="Kinase-like_dom_sf"/>
</dbReference>
<evidence type="ECO:0000259" key="8">
    <source>
        <dbReference type="PROSITE" id="PS50011"/>
    </source>
</evidence>
<dbReference type="InterPro" id="IPR011717">
    <property type="entry name" value="TPR-4"/>
</dbReference>
<feature type="domain" description="Protein kinase" evidence="8">
    <location>
        <begin position="10"/>
        <end position="323"/>
    </location>
</feature>
<evidence type="ECO:0000256" key="7">
    <source>
        <dbReference type="PROSITE-ProRule" id="PRU10141"/>
    </source>
</evidence>
<dbReference type="PROSITE" id="PS00108">
    <property type="entry name" value="PROTEIN_KINASE_ST"/>
    <property type="match status" value="1"/>
</dbReference>
<evidence type="ECO:0000256" key="1">
    <source>
        <dbReference type="ARBA" id="ARBA00010886"/>
    </source>
</evidence>
<dbReference type="GO" id="GO:0042802">
    <property type="term" value="F:identical protein binding"/>
    <property type="evidence" value="ECO:0007669"/>
    <property type="project" value="InterPro"/>
</dbReference>
<evidence type="ECO:0000256" key="4">
    <source>
        <dbReference type="ARBA" id="ARBA00022741"/>
    </source>
</evidence>
<proteinExistence type="inferred from homology"/>
<dbReference type="EC" id="2.7.11.1" evidence="2"/>
<evidence type="ECO:0000256" key="6">
    <source>
        <dbReference type="ARBA" id="ARBA00022840"/>
    </source>
</evidence>
<dbReference type="InterPro" id="IPR011990">
    <property type="entry name" value="TPR-like_helical_dom_sf"/>
</dbReference>
<dbReference type="Gene3D" id="1.25.40.10">
    <property type="entry name" value="Tetratricopeptide repeat domain"/>
    <property type="match status" value="2"/>
</dbReference>
<dbReference type="AlphaFoldDB" id="A0A1M6IT81"/>
<dbReference type="OrthoDB" id="9788659at2"/>
<sequence length="718" mass="81732">MKSIISDPTYQIESEIGSGGGGIVYKAWHVRLQKHVVIKELKRGSDNDIETQRNEVEALKNVKSPYLPQVLDFITENGRVFTVMEFIEGESLDKLLERGRRFSQQQVVKWYAQLASALEVIHKKNIAHRDIKPANIMLLPNGDVCLIDFNAALVGGNDVRLISRSLGYASPEQYEIYERYKKRYNAPIHFGSSSVEVQASGGTGTEVLRDDDKTEIVGKDSQMTEVLSDAEDSQRTELLAPPPTAGIDWKRSDIYSLGATMYHLLSGIHPPERARDVVPIAQVGDFSEGIVYIIERSMRLDPAERFESAEMLADALRNIHKLDSRWRILQAKKVAAAIILPLAFALFAGTTLYGHSVMAQEKEERYYKAVYEIINGSDAQGAFHEALAIFEDRIDPYRAMAERLWNDGEIEACRDYIESNLGNIAKFQTIPEAKRSFGDIYYILGNCYYYWPGNPDYSNAAGNFGIAVQFVRDNPIYYRDYAIALARTGKIDEAKRVLEKAQVLDLAEDSLNLLEGELFFAMQEYEKAIDCLIRVIDMTNDDYVRYRAYHTCDEIFKLQGQPERSVSLLSDGLNRIPVNRVAEMTERLADAYVKCGEYDKAIALFEQLAKESVPQFHILQNLAILLQNQGYYDRAAAVLDTMADLFPNDYRVPMRKAFLEADRQSKIKNENRDYSLVKKYYEIASELYRSTVKPGESDPEMQQLELIIQQLKANKWID</sequence>
<feature type="binding site" evidence="7">
    <location>
        <position position="39"/>
    </location>
    <ligand>
        <name>ATP</name>
        <dbReference type="ChEBI" id="CHEBI:30616"/>
    </ligand>
</feature>
<reference evidence="9 10" key="1">
    <citation type="submission" date="2016-11" db="EMBL/GenBank/DDBJ databases">
        <authorList>
            <person name="Varghese N."/>
            <person name="Submissions S."/>
        </authorList>
    </citation>
    <scope>NUCLEOTIDE SEQUENCE [LARGE SCALE GENOMIC DNA]</scope>
    <source>
        <strain evidence="9 10">DSM 19027</strain>
    </source>
</reference>
<keyword evidence="5 9" id="KW-0418">Kinase</keyword>
<gene>
    <name evidence="9" type="ORF">SAMN05444373_104711</name>
</gene>
<evidence type="ECO:0000313" key="10">
    <source>
        <dbReference type="Proteomes" id="UP000324781"/>
    </source>
</evidence>
<dbReference type="RefSeq" id="WP_149679325.1">
    <property type="nucleotide sequence ID" value="NZ_FQZP01000047.1"/>
</dbReference>
<evidence type="ECO:0000256" key="3">
    <source>
        <dbReference type="ARBA" id="ARBA00022679"/>
    </source>
</evidence>
<name>A0A1M6IT81_9FIRM</name>
<evidence type="ECO:0000256" key="2">
    <source>
        <dbReference type="ARBA" id="ARBA00012513"/>
    </source>
</evidence>
<dbReference type="InterPro" id="IPR017441">
    <property type="entry name" value="Protein_kinase_ATP_BS"/>
</dbReference>
<dbReference type="Pfam" id="PF13176">
    <property type="entry name" value="TPR_7"/>
    <property type="match status" value="1"/>
</dbReference>
<keyword evidence="9" id="KW-0723">Serine/threonine-protein kinase</keyword>
<dbReference type="InterPro" id="IPR008271">
    <property type="entry name" value="Ser/Thr_kinase_AS"/>
</dbReference>
<dbReference type="InterPro" id="IPR019734">
    <property type="entry name" value="TPR_rpt"/>
</dbReference>
<dbReference type="PROSITE" id="PS00107">
    <property type="entry name" value="PROTEIN_KINASE_ATP"/>
    <property type="match status" value="1"/>
</dbReference>
<dbReference type="PANTHER" id="PTHR43671">
    <property type="entry name" value="SERINE/THREONINE-PROTEIN KINASE NEK"/>
    <property type="match status" value="1"/>
</dbReference>
<dbReference type="PANTHER" id="PTHR43671:SF13">
    <property type="entry name" value="SERINE_THREONINE-PROTEIN KINASE NEK2"/>
    <property type="match status" value="1"/>
</dbReference>
<accession>A0A1M6IT81</accession>
<protein>
    <recommendedName>
        <fullName evidence="2">non-specific serine/threonine protein kinase</fullName>
        <ecNumber evidence="2">2.7.11.1</ecNumber>
    </recommendedName>
</protein>
<dbReference type="Pfam" id="PF07721">
    <property type="entry name" value="TPR_4"/>
    <property type="match status" value="1"/>
</dbReference>
<dbReference type="InterPro" id="IPR050660">
    <property type="entry name" value="NEK_Ser/Thr_kinase"/>
</dbReference>
<dbReference type="PROSITE" id="PS50011">
    <property type="entry name" value="PROTEIN_KINASE_DOM"/>
    <property type="match status" value="1"/>
</dbReference>
<evidence type="ECO:0000256" key="5">
    <source>
        <dbReference type="ARBA" id="ARBA00022777"/>
    </source>
</evidence>
<dbReference type="Pfam" id="PF00069">
    <property type="entry name" value="Pkinase"/>
    <property type="match status" value="1"/>
</dbReference>
<dbReference type="EMBL" id="FQZP01000047">
    <property type="protein sequence ID" value="SHJ37690.1"/>
    <property type="molecule type" value="Genomic_DNA"/>
</dbReference>
<dbReference type="GO" id="GO:0004674">
    <property type="term" value="F:protein serine/threonine kinase activity"/>
    <property type="evidence" value="ECO:0007669"/>
    <property type="project" value="UniProtKB-KW"/>
</dbReference>
<dbReference type="SMART" id="SM00220">
    <property type="entry name" value="S_TKc"/>
    <property type="match status" value="1"/>
</dbReference>
<dbReference type="SUPFAM" id="SSF56112">
    <property type="entry name" value="Protein kinase-like (PK-like)"/>
    <property type="match status" value="1"/>
</dbReference>
<keyword evidence="6 7" id="KW-0067">ATP-binding</keyword>
<keyword evidence="4 7" id="KW-0547">Nucleotide-binding</keyword>
<dbReference type="InterPro" id="IPR000719">
    <property type="entry name" value="Prot_kinase_dom"/>
</dbReference>
<dbReference type="SUPFAM" id="SSF81901">
    <property type="entry name" value="HCP-like"/>
    <property type="match status" value="1"/>
</dbReference>
<dbReference type="CDD" id="cd14014">
    <property type="entry name" value="STKc_PknB_like"/>
    <property type="match status" value="1"/>
</dbReference>
<dbReference type="GO" id="GO:0005524">
    <property type="term" value="F:ATP binding"/>
    <property type="evidence" value="ECO:0007669"/>
    <property type="project" value="UniProtKB-UniRule"/>
</dbReference>
<evidence type="ECO:0000313" key="9">
    <source>
        <dbReference type="EMBL" id="SHJ37690.1"/>
    </source>
</evidence>
<dbReference type="SUPFAM" id="SSF48452">
    <property type="entry name" value="TPR-like"/>
    <property type="match status" value="1"/>
</dbReference>
<comment type="similarity">
    <text evidence="1">Belongs to the protein kinase superfamily. NEK Ser/Thr protein kinase family. NIMA subfamily.</text>
</comment>
<dbReference type="Proteomes" id="UP000324781">
    <property type="component" value="Unassembled WGS sequence"/>
</dbReference>
<dbReference type="Gene3D" id="1.10.510.10">
    <property type="entry name" value="Transferase(Phosphotransferase) domain 1"/>
    <property type="match status" value="2"/>
</dbReference>
<keyword evidence="3" id="KW-0808">Transferase</keyword>
<keyword evidence="10" id="KW-1185">Reference proteome</keyword>